<keyword evidence="3" id="KW-1185">Reference proteome</keyword>
<sequence length="90" mass="9472">MKVPNAVSTVWCLFRIPLVLAVVYLALHAALAASSARHGYGSPDGLGAGFVTLAVVVVALRLVLIIAVPAVLAYRVVTLVLPKIRPVDTR</sequence>
<reference evidence="2 3" key="1">
    <citation type="submission" date="2020-04" db="EMBL/GenBank/DDBJ databases">
        <title>MicrobeNet Type strains.</title>
        <authorList>
            <person name="Nicholson A.C."/>
        </authorList>
    </citation>
    <scope>NUCLEOTIDE SEQUENCE [LARGE SCALE GENOMIC DNA]</scope>
    <source>
        <strain evidence="2 3">DSM 44960</strain>
    </source>
</reference>
<dbReference type="AlphaFoldDB" id="A0A846W193"/>
<dbReference type="Proteomes" id="UP000572007">
    <property type="component" value="Unassembled WGS sequence"/>
</dbReference>
<dbReference type="RefSeq" id="WP_067638892.1">
    <property type="nucleotide sequence ID" value="NZ_JAAXOM010000001.1"/>
</dbReference>
<proteinExistence type="predicted"/>
<keyword evidence="1" id="KW-0812">Transmembrane</keyword>
<evidence type="ECO:0000313" key="2">
    <source>
        <dbReference type="EMBL" id="NKX86536.1"/>
    </source>
</evidence>
<comment type="caution">
    <text evidence="2">The sequence shown here is derived from an EMBL/GenBank/DDBJ whole genome shotgun (WGS) entry which is preliminary data.</text>
</comment>
<keyword evidence="1" id="KW-1133">Transmembrane helix</keyword>
<name>A0A846W193_9NOCA</name>
<feature type="transmembrane region" description="Helical" evidence="1">
    <location>
        <begin position="48"/>
        <end position="74"/>
    </location>
</feature>
<evidence type="ECO:0000256" key="1">
    <source>
        <dbReference type="SAM" id="Phobius"/>
    </source>
</evidence>
<dbReference type="EMBL" id="JAAXOM010000001">
    <property type="protein sequence ID" value="NKX86536.1"/>
    <property type="molecule type" value="Genomic_DNA"/>
</dbReference>
<keyword evidence="1" id="KW-0472">Membrane</keyword>
<organism evidence="2 3">
    <name type="scientific">Nocardia coubleae</name>
    <dbReference type="NCBI Taxonomy" id="356147"/>
    <lineage>
        <taxon>Bacteria</taxon>
        <taxon>Bacillati</taxon>
        <taxon>Actinomycetota</taxon>
        <taxon>Actinomycetes</taxon>
        <taxon>Mycobacteriales</taxon>
        <taxon>Nocardiaceae</taxon>
        <taxon>Nocardia</taxon>
    </lineage>
</organism>
<accession>A0A846W193</accession>
<gene>
    <name evidence="2" type="ORF">HGA10_04305</name>
</gene>
<protein>
    <submittedName>
        <fullName evidence="2">Uncharacterized protein</fullName>
    </submittedName>
</protein>
<evidence type="ECO:0000313" key="3">
    <source>
        <dbReference type="Proteomes" id="UP000572007"/>
    </source>
</evidence>